<protein>
    <submittedName>
        <fullName evidence="2">Uncharacterized protein</fullName>
    </submittedName>
</protein>
<evidence type="ECO:0000256" key="1">
    <source>
        <dbReference type="SAM" id="Phobius"/>
    </source>
</evidence>
<sequence>MANATQYLEEHYPISNRSSITNLDLSSKNFVGDLIISGFVNLQKLNYSFNNFYGGITIKDWESIEDIDGSSINTEFNYSFATSSKLKRLKLSNNRIAELNLSGSLNLAYLDCNGNLLNALDLSNSEKYVEVNCSNNPNLSKITFSSSFVPALFDCRDTYLGQVIFSNSSVFDCQKNTILPQNTTTSNNPVTPTISNNPVTATATPTTNNNLGLKIGLSVVGIIVIFLLGLVTFLCYRRRIRTSTSILQIANDRDR</sequence>
<reference evidence="2 3" key="1">
    <citation type="submission" date="2018-08" db="EMBL/GenBank/DDBJ databases">
        <title>Genome and evolution of the arbuscular mycorrhizal fungus Diversispora epigaea (formerly Glomus versiforme) and its bacterial endosymbionts.</title>
        <authorList>
            <person name="Sun X."/>
            <person name="Fei Z."/>
            <person name="Harrison M."/>
        </authorList>
    </citation>
    <scope>NUCLEOTIDE SEQUENCE [LARGE SCALE GENOMIC DNA]</scope>
    <source>
        <strain evidence="2 3">IT104</strain>
    </source>
</reference>
<keyword evidence="1" id="KW-0812">Transmembrane</keyword>
<dbReference type="Gene3D" id="3.80.10.10">
    <property type="entry name" value="Ribonuclease Inhibitor"/>
    <property type="match status" value="1"/>
</dbReference>
<name>A0A397GBC6_9GLOM</name>
<dbReference type="Proteomes" id="UP000266861">
    <property type="component" value="Unassembled WGS sequence"/>
</dbReference>
<dbReference type="EMBL" id="PQFF01000549">
    <property type="protein sequence ID" value="RHZ45400.1"/>
    <property type="molecule type" value="Genomic_DNA"/>
</dbReference>
<gene>
    <name evidence="2" type="ORF">Glove_680g16</name>
</gene>
<feature type="transmembrane region" description="Helical" evidence="1">
    <location>
        <begin position="215"/>
        <end position="236"/>
    </location>
</feature>
<organism evidence="2 3">
    <name type="scientific">Diversispora epigaea</name>
    <dbReference type="NCBI Taxonomy" id="1348612"/>
    <lineage>
        <taxon>Eukaryota</taxon>
        <taxon>Fungi</taxon>
        <taxon>Fungi incertae sedis</taxon>
        <taxon>Mucoromycota</taxon>
        <taxon>Glomeromycotina</taxon>
        <taxon>Glomeromycetes</taxon>
        <taxon>Diversisporales</taxon>
        <taxon>Diversisporaceae</taxon>
        <taxon>Diversispora</taxon>
    </lineage>
</organism>
<dbReference type="SUPFAM" id="SSF52058">
    <property type="entry name" value="L domain-like"/>
    <property type="match status" value="1"/>
</dbReference>
<dbReference type="PROSITE" id="PS51450">
    <property type="entry name" value="LRR"/>
    <property type="match status" value="1"/>
</dbReference>
<dbReference type="InterPro" id="IPR032675">
    <property type="entry name" value="LRR_dom_sf"/>
</dbReference>
<accession>A0A397GBC6</accession>
<dbReference type="OrthoDB" id="204638at2759"/>
<dbReference type="AlphaFoldDB" id="A0A397GBC6"/>
<comment type="caution">
    <text evidence="2">The sequence shown here is derived from an EMBL/GenBank/DDBJ whole genome shotgun (WGS) entry which is preliminary data.</text>
</comment>
<dbReference type="InterPro" id="IPR001611">
    <property type="entry name" value="Leu-rich_rpt"/>
</dbReference>
<keyword evidence="1" id="KW-1133">Transmembrane helix</keyword>
<keyword evidence="1" id="KW-0472">Membrane</keyword>
<evidence type="ECO:0000313" key="2">
    <source>
        <dbReference type="EMBL" id="RHZ45400.1"/>
    </source>
</evidence>
<proteinExistence type="predicted"/>
<evidence type="ECO:0000313" key="3">
    <source>
        <dbReference type="Proteomes" id="UP000266861"/>
    </source>
</evidence>
<keyword evidence="3" id="KW-1185">Reference proteome</keyword>